<feature type="compositionally biased region" description="Polar residues" evidence="1">
    <location>
        <begin position="271"/>
        <end position="287"/>
    </location>
</feature>
<proteinExistence type="predicted"/>
<sequence>LMISFDDDLSDFRRDEPSEDIFGPPSSSSSKLASLFEDDSVAAPVESKPALKPTTSQPRPSTLFSSVVHIFVPDPATAEYTSFGRGGVALISLPDTKTLLLYTASKAVLTQLPILPSISLSVSHPYVYFTALDGKKWSIAFDNDIQLWRILAWYLLLTESTTVFDLSAGVETASIVEEGDALLVGLTSFTANGEELKLTEESDVKLRLSSRKHKHDWEKHLTGLRKGAIRMAYSSATVTLLTIKKVRRQRESDSEPRTVESSDLPKDTVSEDTVSTITVHDTVSEPATESMPDESIAPETTVPHATVLARMAKLGKPMLGLAELSTVIPPTIDTPPTVSSSHIEPASAIAIDEATVAQGPATVAQSIDPLPQQPSYADFHRVIGLEMDRLQIRLEASFSRMLQESLGPIRDQLSRLEENQERILQKLQTTP</sequence>
<keyword evidence="3" id="KW-1185">Reference proteome</keyword>
<feature type="non-terminal residue" evidence="2">
    <location>
        <position position="431"/>
    </location>
</feature>
<dbReference type="AlphaFoldDB" id="A0AAN5CWQ6"/>
<feature type="region of interest" description="Disordered" evidence="1">
    <location>
        <begin position="249"/>
        <end position="300"/>
    </location>
</feature>
<name>A0AAN5CWQ6_9BILA</name>
<evidence type="ECO:0000313" key="3">
    <source>
        <dbReference type="Proteomes" id="UP001328107"/>
    </source>
</evidence>
<feature type="non-terminal residue" evidence="2">
    <location>
        <position position="1"/>
    </location>
</feature>
<organism evidence="2 3">
    <name type="scientific">Pristionchus mayeri</name>
    <dbReference type="NCBI Taxonomy" id="1317129"/>
    <lineage>
        <taxon>Eukaryota</taxon>
        <taxon>Metazoa</taxon>
        <taxon>Ecdysozoa</taxon>
        <taxon>Nematoda</taxon>
        <taxon>Chromadorea</taxon>
        <taxon>Rhabditida</taxon>
        <taxon>Rhabditina</taxon>
        <taxon>Diplogasteromorpha</taxon>
        <taxon>Diplogasteroidea</taxon>
        <taxon>Neodiplogasteridae</taxon>
        <taxon>Pristionchus</taxon>
    </lineage>
</organism>
<feature type="compositionally biased region" description="Basic and acidic residues" evidence="1">
    <location>
        <begin position="249"/>
        <end position="269"/>
    </location>
</feature>
<feature type="region of interest" description="Disordered" evidence="1">
    <location>
        <begin position="1"/>
        <end position="32"/>
    </location>
</feature>
<gene>
    <name evidence="2" type="ORF">PMAYCL1PPCAC_21910</name>
</gene>
<dbReference type="PANTHER" id="PTHR44927:SF1">
    <property type="entry name" value="FK506-BINDING PROTEIN 15"/>
    <property type="match status" value="1"/>
</dbReference>
<reference evidence="3" key="1">
    <citation type="submission" date="2022-10" db="EMBL/GenBank/DDBJ databases">
        <title>Genome assembly of Pristionchus species.</title>
        <authorList>
            <person name="Yoshida K."/>
            <person name="Sommer R.J."/>
        </authorList>
    </citation>
    <scope>NUCLEOTIDE SEQUENCE [LARGE SCALE GENOMIC DNA]</scope>
    <source>
        <strain evidence="3">RS5460</strain>
    </source>
</reference>
<dbReference type="EMBL" id="BTRK01000005">
    <property type="protein sequence ID" value="GMR51715.1"/>
    <property type="molecule type" value="Genomic_DNA"/>
</dbReference>
<evidence type="ECO:0000256" key="1">
    <source>
        <dbReference type="SAM" id="MobiDB-lite"/>
    </source>
</evidence>
<dbReference type="PANTHER" id="PTHR44927">
    <property type="entry name" value="FK506-BINDING PROTEIN 15"/>
    <property type="match status" value="1"/>
</dbReference>
<comment type="caution">
    <text evidence="2">The sequence shown here is derived from an EMBL/GenBank/DDBJ whole genome shotgun (WGS) entry which is preliminary data.</text>
</comment>
<accession>A0AAN5CWQ6</accession>
<evidence type="ECO:0000313" key="2">
    <source>
        <dbReference type="EMBL" id="GMR51715.1"/>
    </source>
</evidence>
<dbReference type="Proteomes" id="UP001328107">
    <property type="component" value="Unassembled WGS sequence"/>
</dbReference>
<protein>
    <submittedName>
        <fullName evidence="2">Uncharacterized protein</fullName>
    </submittedName>
</protein>